<dbReference type="InterPro" id="IPR029058">
    <property type="entry name" value="AB_hydrolase_fold"/>
</dbReference>
<dbReference type="AlphaFoldDB" id="A6G0M1"/>
<feature type="compositionally biased region" description="Pro residues" evidence="1">
    <location>
        <begin position="70"/>
        <end position="82"/>
    </location>
</feature>
<dbReference type="SUPFAM" id="SSF53474">
    <property type="entry name" value="alpha/beta-Hydrolases"/>
    <property type="match status" value="1"/>
</dbReference>
<accession>A6G0M1</accession>
<keyword evidence="2" id="KW-0732">Signal</keyword>
<feature type="region of interest" description="Disordered" evidence="1">
    <location>
        <begin position="37"/>
        <end position="82"/>
    </location>
</feature>
<comment type="caution">
    <text evidence="3">The sequence shown here is derived from an EMBL/GenBank/DDBJ whole genome shotgun (WGS) entry which is preliminary data.</text>
</comment>
<dbReference type="EMBL" id="ABCS01000009">
    <property type="protein sequence ID" value="EDM80667.1"/>
    <property type="molecule type" value="Genomic_DNA"/>
</dbReference>
<dbReference type="ESTHER" id="9delt-a6g0m1">
    <property type="family name" value="6_AlphaBeta_hydrolase"/>
</dbReference>
<feature type="signal peptide" evidence="2">
    <location>
        <begin position="1"/>
        <end position="35"/>
    </location>
</feature>
<reference evidence="3 4" key="1">
    <citation type="submission" date="2007-06" db="EMBL/GenBank/DDBJ databases">
        <authorList>
            <person name="Shimkets L."/>
            <person name="Ferriera S."/>
            <person name="Johnson J."/>
            <person name="Kravitz S."/>
            <person name="Beeson K."/>
            <person name="Sutton G."/>
            <person name="Rogers Y.-H."/>
            <person name="Friedman R."/>
            <person name="Frazier M."/>
            <person name="Venter J.C."/>
        </authorList>
    </citation>
    <scope>NUCLEOTIDE SEQUENCE [LARGE SCALE GENOMIC DNA]</scope>
    <source>
        <strain evidence="3 4">SIR-1</strain>
    </source>
</reference>
<sequence length="439" mass="47407">MRHNASLAPAISMAKPTLALSFVALLSAGCVQTVAEVDPQPADPDMPESADSAPVLHESAPLGSSTSEPAPAPAPEPAPAQPPIEVADSELVAGAQIDPNTAPGLQDFADEFSQLYAGGSLWVGPLEGNGGRDVLIFIPPKADPAAEFELVFHFHGTYSELVQRRTDAMKKKREWVGWDRLEQTLAAIDQLAGEADHNVALIYPISAGKRLEPGHRGWSNVAYDRMWMQPAAPADPAYRDDFDRLHADSLEVLVEALGVHPSKLRGGVIVEGHSAGGQAVTNVAVRGSTHVGEYLYLDASFMGWSDVAHEALAARNDPALLTMVVRDGGIADPFEGRDPWCLVIEHHAKLWTEHAGTCGDQGPAHELKLRDHAGERETVACEDLELDAESFDELEDWCREMADEMRQVPRVTLIRTKVVHAKHPRSFSGGLGLPEDRGQ</sequence>
<evidence type="ECO:0000256" key="1">
    <source>
        <dbReference type="SAM" id="MobiDB-lite"/>
    </source>
</evidence>
<name>A6G0M1_9BACT</name>
<dbReference type="STRING" id="391625.PPSIR1_37279"/>
<keyword evidence="4" id="KW-1185">Reference proteome</keyword>
<dbReference type="Proteomes" id="UP000005801">
    <property type="component" value="Unassembled WGS sequence"/>
</dbReference>
<dbReference type="Gene3D" id="3.40.50.1820">
    <property type="entry name" value="alpha/beta hydrolase"/>
    <property type="match status" value="1"/>
</dbReference>
<evidence type="ECO:0000313" key="3">
    <source>
        <dbReference type="EMBL" id="EDM80667.1"/>
    </source>
</evidence>
<dbReference type="PROSITE" id="PS51257">
    <property type="entry name" value="PROKAR_LIPOPROTEIN"/>
    <property type="match status" value="1"/>
</dbReference>
<evidence type="ECO:0000256" key="2">
    <source>
        <dbReference type="SAM" id="SignalP"/>
    </source>
</evidence>
<gene>
    <name evidence="3" type="ORF">PPSIR1_37279</name>
</gene>
<organism evidence="3 4">
    <name type="scientific">Plesiocystis pacifica SIR-1</name>
    <dbReference type="NCBI Taxonomy" id="391625"/>
    <lineage>
        <taxon>Bacteria</taxon>
        <taxon>Pseudomonadati</taxon>
        <taxon>Myxococcota</taxon>
        <taxon>Polyangia</taxon>
        <taxon>Nannocystales</taxon>
        <taxon>Nannocystaceae</taxon>
        <taxon>Plesiocystis</taxon>
    </lineage>
</organism>
<feature type="chain" id="PRO_5002697264" evidence="2">
    <location>
        <begin position="36"/>
        <end position="439"/>
    </location>
</feature>
<protein>
    <submittedName>
        <fullName evidence="3">Uncharacterized protein</fullName>
    </submittedName>
</protein>
<evidence type="ECO:0000313" key="4">
    <source>
        <dbReference type="Proteomes" id="UP000005801"/>
    </source>
</evidence>
<proteinExistence type="predicted"/>